<evidence type="ECO:0000256" key="1">
    <source>
        <dbReference type="ARBA" id="ARBA00004417"/>
    </source>
</evidence>
<evidence type="ECO:0000256" key="3">
    <source>
        <dbReference type="ARBA" id="ARBA00022448"/>
    </source>
</evidence>
<dbReference type="GO" id="GO:0055085">
    <property type="term" value="P:transmembrane transport"/>
    <property type="evidence" value="ECO:0007669"/>
    <property type="project" value="UniProtKB-ARBA"/>
</dbReference>
<organism evidence="7 8">
    <name type="scientific">Roseibium marinum</name>
    <dbReference type="NCBI Taxonomy" id="281252"/>
    <lineage>
        <taxon>Bacteria</taxon>
        <taxon>Pseudomonadati</taxon>
        <taxon>Pseudomonadota</taxon>
        <taxon>Alphaproteobacteria</taxon>
        <taxon>Hyphomicrobiales</taxon>
        <taxon>Stappiaceae</taxon>
        <taxon>Roseibium</taxon>
    </lineage>
</organism>
<gene>
    <name evidence="7" type="ORF">CLV41_10763</name>
</gene>
<feature type="domain" description="ABC transporter" evidence="6">
    <location>
        <begin position="6"/>
        <end position="256"/>
    </location>
</feature>
<dbReference type="Pfam" id="PF08352">
    <property type="entry name" value="oligo_HPY"/>
    <property type="match status" value="1"/>
</dbReference>
<dbReference type="SMART" id="SM00382">
    <property type="entry name" value="AAA"/>
    <property type="match status" value="1"/>
</dbReference>
<dbReference type="OrthoDB" id="9802264at2"/>
<sequence length="332" mass="35843">MSDAVLDIDGVSRDFPVGQLASGRPRHHLRAVDRVNLSLRAGETLGLVGESGCGKSTLARIMMALDHPTGGSVRLNGAAWSGLAPSELKSRRRHIQMIFQDPVASLNPRMTARASICEPLTNFTRLDAVSIGRRTEDLAAQVGLSGHHLDRFPHELSGGQCQRVGIARAIAAEPDVLIADEPVSALDVSIQAQILNLLLDIKERMGLAMVFVSHDLSVVNHIADRTAVMYLGRIVEIGPTQKLFSDPKHPYTRMLLGSVPHPLPSARHAKPEVRGELPSPLSPPSGCHFRTRCPIAIEECANTVPTSQPPGAEHRAACLRLDAEIEKGPPHE</sequence>
<keyword evidence="4" id="KW-0547">Nucleotide-binding</keyword>
<proteinExistence type="inferred from homology"/>
<dbReference type="InterPro" id="IPR017871">
    <property type="entry name" value="ABC_transporter-like_CS"/>
</dbReference>
<dbReference type="InterPro" id="IPR027417">
    <property type="entry name" value="P-loop_NTPase"/>
</dbReference>
<accession>A0A2S3UQP6</accession>
<dbReference type="AlphaFoldDB" id="A0A2S3UQP6"/>
<evidence type="ECO:0000313" key="8">
    <source>
        <dbReference type="Proteomes" id="UP000236959"/>
    </source>
</evidence>
<comment type="subcellular location">
    <subcellularLocation>
        <location evidence="1">Cell inner membrane</location>
        <topology evidence="1">Peripheral membrane protein</topology>
    </subcellularLocation>
</comment>
<dbReference type="PANTHER" id="PTHR43776">
    <property type="entry name" value="TRANSPORT ATP-BINDING PROTEIN"/>
    <property type="match status" value="1"/>
</dbReference>
<protein>
    <submittedName>
        <fullName evidence="7">Peptide/nickel transport system ATP-binding protein/oligopeptide transport system ATP-binding protein</fullName>
    </submittedName>
</protein>
<dbReference type="RefSeq" id="WP_103223432.1">
    <property type="nucleotide sequence ID" value="NZ_PPCN01000007.1"/>
</dbReference>
<dbReference type="GO" id="GO:0016887">
    <property type="term" value="F:ATP hydrolysis activity"/>
    <property type="evidence" value="ECO:0007669"/>
    <property type="project" value="InterPro"/>
</dbReference>
<evidence type="ECO:0000256" key="2">
    <source>
        <dbReference type="ARBA" id="ARBA00005417"/>
    </source>
</evidence>
<dbReference type="GO" id="GO:0005886">
    <property type="term" value="C:plasma membrane"/>
    <property type="evidence" value="ECO:0007669"/>
    <property type="project" value="UniProtKB-SubCell"/>
</dbReference>
<reference evidence="7 8" key="1">
    <citation type="submission" date="2018-01" db="EMBL/GenBank/DDBJ databases">
        <title>Genomic Encyclopedia of Archaeal and Bacterial Type Strains, Phase II (KMG-II): from individual species to whole genera.</title>
        <authorList>
            <person name="Goeker M."/>
        </authorList>
    </citation>
    <scope>NUCLEOTIDE SEQUENCE [LARGE SCALE GENOMIC DNA]</scope>
    <source>
        <strain evidence="7 8">DSM 17023</strain>
    </source>
</reference>
<dbReference type="PROSITE" id="PS00211">
    <property type="entry name" value="ABC_TRANSPORTER_1"/>
    <property type="match status" value="1"/>
</dbReference>
<dbReference type="Gene3D" id="3.40.50.300">
    <property type="entry name" value="P-loop containing nucleotide triphosphate hydrolases"/>
    <property type="match status" value="1"/>
</dbReference>
<dbReference type="CDD" id="cd03257">
    <property type="entry name" value="ABC_NikE_OppD_transporters"/>
    <property type="match status" value="1"/>
</dbReference>
<dbReference type="Pfam" id="PF00005">
    <property type="entry name" value="ABC_tran"/>
    <property type="match status" value="1"/>
</dbReference>
<name>A0A2S3UQP6_9HYPH</name>
<comment type="caution">
    <text evidence="7">The sequence shown here is derived from an EMBL/GenBank/DDBJ whole genome shotgun (WGS) entry which is preliminary data.</text>
</comment>
<dbReference type="GO" id="GO:0005524">
    <property type="term" value="F:ATP binding"/>
    <property type="evidence" value="ECO:0007669"/>
    <property type="project" value="UniProtKB-KW"/>
</dbReference>
<keyword evidence="8" id="KW-1185">Reference proteome</keyword>
<dbReference type="InterPro" id="IPR050319">
    <property type="entry name" value="ABC_transp_ATP-bind"/>
</dbReference>
<evidence type="ECO:0000256" key="4">
    <source>
        <dbReference type="ARBA" id="ARBA00022741"/>
    </source>
</evidence>
<dbReference type="InterPro" id="IPR003439">
    <property type="entry name" value="ABC_transporter-like_ATP-bd"/>
</dbReference>
<evidence type="ECO:0000259" key="6">
    <source>
        <dbReference type="PROSITE" id="PS50893"/>
    </source>
</evidence>
<dbReference type="InterPro" id="IPR013563">
    <property type="entry name" value="Oligopep_ABC_C"/>
</dbReference>
<dbReference type="EMBL" id="PPCN01000007">
    <property type="protein sequence ID" value="POF30037.1"/>
    <property type="molecule type" value="Genomic_DNA"/>
</dbReference>
<evidence type="ECO:0000313" key="7">
    <source>
        <dbReference type="EMBL" id="POF30037.1"/>
    </source>
</evidence>
<dbReference type="PANTHER" id="PTHR43776:SF7">
    <property type="entry name" value="D,D-DIPEPTIDE TRANSPORT ATP-BINDING PROTEIN DDPF-RELATED"/>
    <property type="match status" value="1"/>
</dbReference>
<dbReference type="PROSITE" id="PS50893">
    <property type="entry name" value="ABC_TRANSPORTER_2"/>
    <property type="match status" value="1"/>
</dbReference>
<dbReference type="GO" id="GO:0015833">
    <property type="term" value="P:peptide transport"/>
    <property type="evidence" value="ECO:0007669"/>
    <property type="project" value="InterPro"/>
</dbReference>
<dbReference type="InterPro" id="IPR003593">
    <property type="entry name" value="AAA+_ATPase"/>
</dbReference>
<dbReference type="SUPFAM" id="SSF52540">
    <property type="entry name" value="P-loop containing nucleoside triphosphate hydrolases"/>
    <property type="match status" value="1"/>
</dbReference>
<comment type="similarity">
    <text evidence="2">Belongs to the ABC transporter superfamily.</text>
</comment>
<keyword evidence="3" id="KW-0813">Transport</keyword>
<dbReference type="NCBIfam" id="TIGR01727">
    <property type="entry name" value="oligo_HPY"/>
    <property type="match status" value="1"/>
</dbReference>
<dbReference type="FunFam" id="3.40.50.300:FF:000016">
    <property type="entry name" value="Oligopeptide ABC transporter ATP-binding component"/>
    <property type="match status" value="1"/>
</dbReference>
<keyword evidence="5 7" id="KW-0067">ATP-binding</keyword>
<evidence type="ECO:0000256" key="5">
    <source>
        <dbReference type="ARBA" id="ARBA00022840"/>
    </source>
</evidence>
<dbReference type="Proteomes" id="UP000236959">
    <property type="component" value="Unassembled WGS sequence"/>
</dbReference>